<feature type="chain" id="PRO_5046564284" description="DUF2147 domain-containing protein" evidence="1">
    <location>
        <begin position="28"/>
        <end position="110"/>
    </location>
</feature>
<dbReference type="RefSeq" id="WP_138162302.1">
    <property type="nucleotide sequence ID" value="NZ_VAUA01000003.1"/>
</dbReference>
<accession>A0ABY2UYR2</accession>
<reference evidence="2 3" key="1">
    <citation type="submission" date="2019-05" db="EMBL/GenBank/DDBJ databases">
        <title>Draft genome sequence of Pelagicola sp. DSW4-44.</title>
        <authorList>
            <person name="Oh J."/>
        </authorList>
    </citation>
    <scope>NUCLEOTIDE SEQUENCE [LARGE SCALE GENOMIC DNA]</scope>
    <source>
        <strain evidence="2 3">DSW4-44</strain>
    </source>
</reference>
<sequence length="110" mass="12016">MNKFLKTTGALPAAFVVLVIMGTAAQADKIRVWDSEDVTYSAYRSKGDCFANESTCVKINDNCGGGILIVNKPSSKKLQADFNRGGTLYVKLLTDAGYLVRKLCEINKNF</sequence>
<organism evidence="2 3">
    <name type="scientific">Parasedimentitalea maritima</name>
    <dbReference type="NCBI Taxonomy" id="2578117"/>
    <lineage>
        <taxon>Bacteria</taxon>
        <taxon>Pseudomonadati</taxon>
        <taxon>Pseudomonadota</taxon>
        <taxon>Alphaproteobacteria</taxon>
        <taxon>Rhodobacterales</taxon>
        <taxon>Paracoccaceae</taxon>
        <taxon>Parasedimentitalea</taxon>
    </lineage>
</organism>
<comment type="caution">
    <text evidence="2">The sequence shown here is derived from an EMBL/GenBank/DDBJ whole genome shotgun (WGS) entry which is preliminary data.</text>
</comment>
<protein>
    <recommendedName>
        <fullName evidence="4">DUF2147 domain-containing protein</fullName>
    </recommendedName>
</protein>
<evidence type="ECO:0000256" key="1">
    <source>
        <dbReference type="SAM" id="SignalP"/>
    </source>
</evidence>
<name>A0ABY2UYR2_9RHOB</name>
<evidence type="ECO:0000313" key="2">
    <source>
        <dbReference type="EMBL" id="TLP67086.1"/>
    </source>
</evidence>
<proteinExistence type="predicted"/>
<keyword evidence="3" id="KW-1185">Reference proteome</keyword>
<gene>
    <name evidence="2" type="ORF">FEE96_06990</name>
</gene>
<evidence type="ECO:0008006" key="4">
    <source>
        <dbReference type="Google" id="ProtNLM"/>
    </source>
</evidence>
<keyword evidence="1" id="KW-0732">Signal</keyword>
<evidence type="ECO:0000313" key="3">
    <source>
        <dbReference type="Proteomes" id="UP000305041"/>
    </source>
</evidence>
<feature type="signal peptide" evidence="1">
    <location>
        <begin position="1"/>
        <end position="27"/>
    </location>
</feature>
<dbReference type="EMBL" id="VAUA01000003">
    <property type="protein sequence ID" value="TLP67086.1"/>
    <property type="molecule type" value="Genomic_DNA"/>
</dbReference>
<dbReference type="Proteomes" id="UP000305041">
    <property type="component" value="Unassembled WGS sequence"/>
</dbReference>